<protein>
    <submittedName>
        <fullName evidence="5">Glycerate kinase</fullName>
    </submittedName>
</protein>
<gene>
    <name evidence="5" type="ORF">ENP86_08775</name>
</gene>
<dbReference type="PIRSF" id="PIRSF006078">
    <property type="entry name" value="GlxK"/>
    <property type="match status" value="1"/>
</dbReference>
<dbReference type="Gene3D" id="3.90.1510.10">
    <property type="entry name" value="Glycerate kinase, domain 2"/>
    <property type="match status" value="1"/>
</dbReference>
<name>A0A7V1EIL8_UNCW3</name>
<evidence type="ECO:0000256" key="4">
    <source>
        <dbReference type="PIRNR" id="PIRNR006078"/>
    </source>
</evidence>
<dbReference type="Pfam" id="PF02595">
    <property type="entry name" value="Gly_kinase"/>
    <property type="match status" value="1"/>
</dbReference>
<dbReference type="Gene3D" id="3.40.50.10350">
    <property type="entry name" value="Glycerate kinase, domain 1"/>
    <property type="match status" value="1"/>
</dbReference>
<evidence type="ECO:0000256" key="1">
    <source>
        <dbReference type="ARBA" id="ARBA00006284"/>
    </source>
</evidence>
<dbReference type="AlphaFoldDB" id="A0A7V1EIL8"/>
<keyword evidence="2 4" id="KW-0808">Transferase</keyword>
<dbReference type="PANTHER" id="PTHR21599">
    <property type="entry name" value="GLYCERATE KINASE"/>
    <property type="match status" value="1"/>
</dbReference>
<dbReference type="InterPro" id="IPR004381">
    <property type="entry name" value="Glycerate_kinase"/>
</dbReference>
<evidence type="ECO:0000256" key="2">
    <source>
        <dbReference type="ARBA" id="ARBA00022679"/>
    </source>
</evidence>
<comment type="caution">
    <text evidence="5">The sequence shown here is derived from an EMBL/GenBank/DDBJ whole genome shotgun (WGS) entry which is preliminary data.</text>
</comment>
<proteinExistence type="inferred from homology"/>
<dbReference type="InterPro" id="IPR018197">
    <property type="entry name" value="Glycerate_kinase_RE-like"/>
</dbReference>
<organism evidence="5">
    <name type="scientific">candidate division WOR-3 bacterium</name>
    <dbReference type="NCBI Taxonomy" id="2052148"/>
    <lineage>
        <taxon>Bacteria</taxon>
        <taxon>Bacteria division WOR-3</taxon>
    </lineage>
</organism>
<dbReference type="GO" id="GO:0031388">
    <property type="term" value="P:organic acid phosphorylation"/>
    <property type="evidence" value="ECO:0007669"/>
    <property type="project" value="UniProtKB-UniRule"/>
</dbReference>
<comment type="similarity">
    <text evidence="1 4">Belongs to the glycerate kinase type-1 family.</text>
</comment>
<keyword evidence="3 4" id="KW-0418">Kinase</keyword>
<accession>A0A7V1EIL8</accession>
<dbReference type="SUPFAM" id="SSF110738">
    <property type="entry name" value="Glycerate kinase I"/>
    <property type="match status" value="1"/>
</dbReference>
<evidence type="ECO:0000313" key="5">
    <source>
        <dbReference type="EMBL" id="HDY59627.1"/>
    </source>
</evidence>
<reference evidence="5" key="1">
    <citation type="journal article" date="2020" name="mSystems">
        <title>Genome- and Community-Level Interaction Insights into Carbon Utilization and Element Cycling Functions of Hydrothermarchaeota in Hydrothermal Sediment.</title>
        <authorList>
            <person name="Zhou Z."/>
            <person name="Liu Y."/>
            <person name="Xu W."/>
            <person name="Pan J."/>
            <person name="Luo Z.H."/>
            <person name="Li M."/>
        </authorList>
    </citation>
    <scope>NUCLEOTIDE SEQUENCE [LARGE SCALE GENOMIC DNA]</scope>
    <source>
        <strain evidence="5">SpSt-258</strain>
    </source>
</reference>
<dbReference type="EMBL" id="DSKY01000021">
    <property type="protein sequence ID" value="HDY59627.1"/>
    <property type="molecule type" value="Genomic_DNA"/>
</dbReference>
<dbReference type="PANTHER" id="PTHR21599:SF0">
    <property type="entry name" value="GLYCERATE KINASE"/>
    <property type="match status" value="1"/>
</dbReference>
<evidence type="ECO:0000256" key="3">
    <source>
        <dbReference type="ARBA" id="ARBA00022777"/>
    </source>
</evidence>
<dbReference type="GO" id="GO:0008887">
    <property type="term" value="F:glycerate kinase activity"/>
    <property type="evidence" value="ECO:0007669"/>
    <property type="project" value="UniProtKB-UniRule"/>
</dbReference>
<dbReference type="NCBIfam" id="TIGR00045">
    <property type="entry name" value="glycerate kinase"/>
    <property type="match status" value="1"/>
</dbReference>
<sequence length="373" mass="40699">MKILIAPGSFKGSIVSKEISHIIARGIKKIKKNVAVNELPIADGGLGTLNIITEYFKGNYVSCDVTGPLGKKIRARYGIIQRKNTGIIELAQASGLHLIPEYLRNPLETTTTGVGELIKDSIRKGCKRIIIGVGDSGTIDCGIGTLSALGVKFLDRNSKQIKTSCSGLLDLYKIDCTGIESLKSIEFNILVDVSNPLTGKNGAIVYASQKGATKKELPMIQQGLRNFKKVILNEYGIDLDKIKGSGAAGGIAGGMYAILNAKIIYGFDYFEKIFKLNKKIKNADLVITGEGMVDRTTFSGKATGRIIEICQKYDKPVILICGDYDQGLNFKKYGSIKIYSLVKIAKNKKSAILYPERFLKKLVLETAHFLESF</sequence>
<dbReference type="InterPro" id="IPR036129">
    <property type="entry name" value="Glycerate_kinase_sf"/>
</dbReference>
<dbReference type="InterPro" id="IPR018193">
    <property type="entry name" value="Glyc_kinase_flavodox-like_fold"/>
</dbReference>